<organism evidence="5 6">
    <name type="scientific">Elephant endotheliotropic herpesvirus 5</name>
    <dbReference type="NCBI Taxonomy" id="768738"/>
    <lineage>
        <taxon>Viruses</taxon>
        <taxon>Duplodnaviria</taxon>
        <taxon>Heunggongvirae</taxon>
        <taxon>Peploviricota</taxon>
        <taxon>Herviviricetes</taxon>
        <taxon>Herpesvirales</taxon>
        <taxon>Orthoherpesviridae</taxon>
        <taxon>Betaherpesvirinae</taxon>
        <taxon>Proboscivirus</taxon>
    </lineage>
</organism>
<name>A0A075CZT4_9BETA</name>
<dbReference type="EMBL" id="KF921519">
    <property type="protein sequence ID" value="AHC02844.1"/>
    <property type="molecule type" value="Genomic_DNA"/>
</dbReference>
<evidence type="ECO:0000256" key="2">
    <source>
        <dbReference type="ARBA" id="ARBA00022562"/>
    </source>
</evidence>
<keyword evidence="1" id="KW-0167">Capsid protein</keyword>
<dbReference type="GO" id="GO:0019069">
    <property type="term" value="P:viral capsid assembly"/>
    <property type="evidence" value="ECO:0007669"/>
    <property type="project" value="InterPro"/>
</dbReference>
<dbReference type="GeneID" id="20098541"/>
<dbReference type="InterPro" id="IPR004999">
    <property type="entry name" value="Herpes_1"/>
</dbReference>
<dbReference type="OrthoDB" id="8961at10239"/>
<dbReference type="KEGG" id="vg:20098541"/>
<dbReference type="GO" id="GO:0019028">
    <property type="term" value="C:viral capsid"/>
    <property type="evidence" value="ECO:0007669"/>
    <property type="project" value="UniProtKB-KW"/>
</dbReference>
<gene>
    <name evidence="5" type="primary">U29</name>
</gene>
<sequence length="296" mass="33596">MDDMAVKKKQRVEALYNADVKCVVRGVLGDPEGFDAARIDDSRPKTADVLTCDHMLNKDVAVDGLPVFKLWDPQEHVKPRYVSVFTLALYLENVTPSTKAALRNLLGKNEEVKHLDLWQSFGKGERFMDFVGVKIRSTGGATFLATCVVHGFVYRPAFLTTPRYDIAFTVLRDMYLDTVGGASVQISYYFLVTLSIPRDENRTMKKMYIVRSPFHQYKCIVPVVQTALSKERVQYVDTCIDVYEPPHPVIPFGTIDRIGHSTEKPIQTTLITKGLSIPIVKIERFTVDYKQDSIFF</sequence>
<feature type="transmembrane region" description="Helical" evidence="4">
    <location>
        <begin position="174"/>
        <end position="196"/>
    </location>
</feature>
<evidence type="ECO:0000256" key="1">
    <source>
        <dbReference type="ARBA" id="ARBA00022561"/>
    </source>
</evidence>
<evidence type="ECO:0000313" key="6">
    <source>
        <dbReference type="Proteomes" id="UP000152474"/>
    </source>
</evidence>
<dbReference type="GO" id="GO:0003677">
    <property type="term" value="F:DNA binding"/>
    <property type="evidence" value="ECO:0007669"/>
    <property type="project" value="InterPro"/>
</dbReference>
<evidence type="ECO:0000256" key="4">
    <source>
        <dbReference type="SAM" id="Phobius"/>
    </source>
</evidence>
<dbReference type="Pfam" id="PF03327">
    <property type="entry name" value="Herpes_VP19C"/>
    <property type="match status" value="1"/>
</dbReference>
<protein>
    <submittedName>
        <fullName evidence="5">Capsid triplex subunit 1</fullName>
    </submittedName>
</protein>
<evidence type="ECO:0000256" key="3">
    <source>
        <dbReference type="ARBA" id="ARBA00022844"/>
    </source>
</evidence>
<keyword evidence="6" id="KW-1185">Reference proteome</keyword>
<feature type="transmembrane region" description="Helical" evidence="4">
    <location>
        <begin position="135"/>
        <end position="154"/>
    </location>
</feature>
<reference evidence="5 6" key="1">
    <citation type="submission" date="2013-11" db="EMBL/GenBank/DDBJ databases">
        <title>Genome sequence of elephant endotheliotropic herpesvirus 5.</title>
        <authorList>
            <person name="Wilkie G.S."/>
            <person name="Davison A.J."/>
            <person name="Denk D."/>
            <person name="Kerr K."/>
            <person name="Redrobe S."/>
            <person name="Steinbach F."/>
            <person name="Dastjerdi A."/>
        </authorList>
    </citation>
    <scope>NUCLEOTIDE SEQUENCE [LARGE SCALE GENOMIC DNA]</scope>
    <source>
        <strain evidence="5 6">Vijay</strain>
    </source>
</reference>
<accession>A0A075CZT4</accession>
<keyword evidence="2" id="KW-1048">Host nucleus</keyword>
<keyword evidence="4" id="KW-0472">Membrane</keyword>
<dbReference type="RefSeq" id="YP_009052009.1">
    <property type="nucleotide sequence ID" value="NC_024696.1"/>
</dbReference>
<evidence type="ECO:0000313" key="5">
    <source>
        <dbReference type="EMBL" id="AHC02844.1"/>
    </source>
</evidence>
<keyword evidence="4" id="KW-1133">Transmembrane helix</keyword>
<proteinExistence type="predicted"/>
<keyword evidence="4" id="KW-0812">Transmembrane</keyword>
<keyword evidence="3" id="KW-0946">Virion</keyword>
<dbReference type="Proteomes" id="UP000152474">
    <property type="component" value="Segment"/>
</dbReference>